<dbReference type="GO" id="GO:0050660">
    <property type="term" value="F:flavin adenine dinucleotide binding"/>
    <property type="evidence" value="ECO:0007669"/>
    <property type="project" value="InterPro"/>
</dbReference>
<feature type="domain" description="FAD/NAD(P)-binding" evidence="18">
    <location>
        <begin position="41"/>
        <end position="362"/>
    </location>
</feature>
<dbReference type="Proteomes" id="UP001152592">
    <property type="component" value="Unassembled WGS sequence"/>
</dbReference>
<comment type="caution">
    <text evidence="19">The sequence shown here is derived from an EMBL/GenBank/DDBJ whole genome shotgun (WGS) entry which is preliminary data.</text>
</comment>
<dbReference type="SUPFAM" id="SSF55424">
    <property type="entry name" value="FAD/NAD-linked reductases, dimerisation (C-terminal) domain"/>
    <property type="match status" value="1"/>
</dbReference>
<keyword evidence="5 15" id="KW-0285">Flavoprotein</keyword>
<keyword evidence="8" id="KW-1015">Disulfide bond</keyword>
<dbReference type="PANTHER" id="PTHR42737">
    <property type="entry name" value="GLUTATHIONE REDUCTASE"/>
    <property type="match status" value="1"/>
</dbReference>
<evidence type="ECO:0000256" key="6">
    <source>
        <dbReference type="ARBA" id="ARBA00022827"/>
    </source>
</evidence>
<dbReference type="InterPro" id="IPR012999">
    <property type="entry name" value="Pyr_OxRdtase_I_AS"/>
</dbReference>
<evidence type="ECO:0000256" key="3">
    <source>
        <dbReference type="ARBA" id="ARBA00012607"/>
    </source>
</evidence>
<evidence type="ECO:0000256" key="7">
    <source>
        <dbReference type="ARBA" id="ARBA00023002"/>
    </source>
</evidence>
<organism evidence="19 20">
    <name type="scientific">Penicillium salamii</name>
    <dbReference type="NCBI Taxonomy" id="1612424"/>
    <lineage>
        <taxon>Eukaryota</taxon>
        <taxon>Fungi</taxon>
        <taxon>Dikarya</taxon>
        <taxon>Ascomycota</taxon>
        <taxon>Pezizomycotina</taxon>
        <taxon>Eurotiomycetes</taxon>
        <taxon>Eurotiomycetidae</taxon>
        <taxon>Eurotiales</taxon>
        <taxon>Aspergillaceae</taxon>
        <taxon>Penicillium</taxon>
    </lineage>
</organism>
<keyword evidence="9 15" id="KW-0676">Redox-active center</keyword>
<feature type="active site" description="Proton acceptor" evidence="12">
    <location>
        <position position="511"/>
    </location>
</feature>
<keyword evidence="13" id="KW-0547">Nucleotide-binding</keyword>
<dbReference type="InterPro" id="IPR036188">
    <property type="entry name" value="FAD/NAD-bd_sf"/>
</dbReference>
<comment type="similarity">
    <text evidence="1 15">Belongs to the class-I pyridine nucleotide-disulfide oxidoreductase family.</text>
</comment>
<dbReference type="Gene3D" id="3.30.390.30">
    <property type="match status" value="1"/>
</dbReference>
<evidence type="ECO:0000313" key="19">
    <source>
        <dbReference type="EMBL" id="CAG8425056.1"/>
    </source>
</evidence>
<feature type="binding site" evidence="13">
    <location>
        <position position="352"/>
    </location>
    <ligand>
        <name>FAD</name>
        <dbReference type="ChEBI" id="CHEBI:57692"/>
    </ligand>
</feature>
<evidence type="ECO:0000259" key="17">
    <source>
        <dbReference type="Pfam" id="PF02852"/>
    </source>
</evidence>
<dbReference type="EMBL" id="CAJVPD010000290">
    <property type="protein sequence ID" value="CAG8425056.1"/>
    <property type="molecule type" value="Genomic_DNA"/>
</dbReference>
<dbReference type="GO" id="GO:0004362">
    <property type="term" value="F:glutathione-disulfide reductase (NADPH) activity"/>
    <property type="evidence" value="ECO:0007669"/>
    <property type="project" value="UniProtKB-EC"/>
</dbReference>
<evidence type="ECO:0000256" key="10">
    <source>
        <dbReference type="ARBA" id="ARBA00049142"/>
    </source>
</evidence>
<dbReference type="PROSITE" id="PS00076">
    <property type="entry name" value="PYRIDINE_REDOX_1"/>
    <property type="match status" value="1"/>
</dbReference>
<dbReference type="GO" id="GO:0005829">
    <property type="term" value="C:cytosol"/>
    <property type="evidence" value="ECO:0007669"/>
    <property type="project" value="TreeGrafter"/>
</dbReference>
<evidence type="ECO:0000256" key="14">
    <source>
        <dbReference type="PIRSR" id="PIRSR000350-4"/>
    </source>
</evidence>
<evidence type="ECO:0000256" key="13">
    <source>
        <dbReference type="PIRSR" id="PIRSR000350-3"/>
    </source>
</evidence>
<dbReference type="GO" id="GO:0005739">
    <property type="term" value="C:mitochondrion"/>
    <property type="evidence" value="ECO:0007669"/>
    <property type="project" value="TreeGrafter"/>
</dbReference>
<proteinExistence type="inferred from homology"/>
<comment type="cofactor">
    <cofactor evidence="13">
        <name>FAD</name>
        <dbReference type="ChEBI" id="CHEBI:57692"/>
    </cofactor>
    <text evidence="13">Binds 1 FAD per subunit.</text>
</comment>
<dbReference type="InterPro" id="IPR001100">
    <property type="entry name" value="Pyr_nuc-diS_OxRdtase"/>
</dbReference>
<dbReference type="InterPro" id="IPR046952">
    <property type="entry name" value="GSHR/TRXR-like"/>
</dbReference>
<evidence type="ECO:0000256" key="8">
    <source>
        <dbReference type="ARBA" id="ARBA00023157"/>
    </source>
</evidence>
<comment type="function">
    <text evidence="11">Catalyzes the reduction of glutathione disulfide (GSSG) to reduced glutathione (GSH). Constitutes the major mechanism to maintain a high GSH:GSSG ratio in the cytosol.</text>
</comment>
<evidence type="ECO:0000256" key="15">
    <source>
        <dbReference type="RuleBase" id="RU003691"/>
    </source>
</evidence>
<evidence type="ECO:0000256" key="11">
    <source>
        <dbReference type="ARBA" id="ARBA00056905"/>
    </source>
</evidence>
<dbReference type="GO" id="GO:0045454">
    <property type="term" value="P:cell redox homeostasis"/>
    <property type="evidence" value="ECO:0007669"/>
    <property type="project" value="InterPro"/>
</dbReference>
<dbReference type="Pfam" id="PF07992">
    <property type="entry name" value="Pyr_redox_2"/>
    <property type="match status" value="1"/>
</dbReference>
<feature type="binding site" evidence="13">
    <location>
        <position position="311"/>
    </location>
    <ligand>
        <name>NAD(+)</name>
        <dbReference type="ChEBI" id="CHEBI:57540"/>
    </ligand>
</feature>
<reference evidence="19" key="1">
    <citation type="submission" date="2021-07" db="EMBL/GenBank/DDBJ databases">
        <authorList>
            <person name="Branca A.L. A."/>
        </authorList>
    </citation>
    <scope>NUCLEOTIDE SEQUENCE</scope>
</reference>
<dbReference type="PRINTS" id="PR00411">
    <property type="entry name" value="PNDRDTASEI"/>
</dbReference>
<evidence type="ECO:0000259" key="18">
    <source>
        <dbReference type="Pfam" id="PF07992"/>
    </source>
</evidence>
<protein>
    <recommendedName>
        <fullName evidence="4">Glutathione reductase</fullName>
        <ecNumber evidence="3">1.8.1.7</ecNumber>
    </recommendedName>
</protein>
<dbReference type="FunFam" id="3.50.50.60:FF:000235">
    <property type="entry name" value="Glutathione reductase"/>
    <property type="match status" value="1"/>
</dbReference>
<dbReference type="InterPro" id="IPR004099">
    <property type="entry name" value="Pyr_nucl-diS_OxRdtase_dimer"/>
</dbReference>
<accession>A0A9W4JXB9</accession>
<dbReference type="InterPro" id="IPR023753">
    <property type="entry name" value="FAD/NAD-binding_dom"/>
</dbReference>
<evidence type="ECO:0000256" key="12">
    <source>
        <dbReference type="PIRSR" id="PIRSR000350-2"/>
    </source>
</evidence>
<sequence>MLPRGSSQSLRSKLLSRASLSDHSARRFMSQQTKMHHPKTYDYIVIGGGSGGSASARRAAAQYGAKTLLVDGGPAGGTCVNAGCVPKKMTWNWSGFMHTIDVAKGYGYSWNESPSANYTAFKSKRDASIARLNDSLERNWIRDGIHRVWGRAHFVDNDTLSIEHPNSGEHTLYKAPHILVATGGRPIVPDIPGAEHGITSDGFFRLTEVPPKIAVVGAGYIAVELAGSLAQVGVESHLFIRGKHLLRRFDPLIQEEITRIYEAHGSKIHRDHTGFQKIELLQPDKDGKKVLQLVGNDGQKIEVNELLWAVGRTPNMQDLQLDIPGVIKSLSGHIQVDEYQNTSANGVYAIGDVTGKYELTPGKVSQSPFFRPQADRGYIIVVAIAAGRALADRLFGPPERKNARLEYSNIPTVVFSDPEIGTVGLTEPEARLAYGDAAIKTYQISFTDMFYSFSPTEALPTKMKMVCAGTEERVVGLHLLGKGVSEMLQGFSVAVKMGATKADFDRTVAIHPTAAEELVSIAESLSGVLSMFQGWLLTIM</sequence>
<evidence type="ECO:0000256" key="5">
    <source>
        <dbReference type="ARBA" id="ARBA00022630"/>
    </source>
</evidence>
<dbReference type="Gene3D" id="3.50.50.60">
    <property type="entry name" value="FAD/NAD(P)-binding domain"/>
    <property type="match status" value="2"/>
</dbReference>
<keyword evidence="6 13" id="KW-0274">FAD</keyword>
<evidence type="ECO:0000256" key="16">
    <source>
        <dbReference type="SAM" id="MobiDB-lite"/>
    </source>
</evidence>
<dbReference type="GO" id="GO:0034599">
    <property type="term" value="P:cellular response to oxidative stress"/>
    <property type="evidence" value="ECO:0007669"/>
    <property type="project" value="TreeGrafter"/>
</dbReference>
<keyword evidence="7 15" id="KW-0560">Oxidoreductase</keyword>
<dbReference type="PANTHER" id="PTHR42737:SF1">
    <property type="entry name" value="GLUTATHIONE REDUCTASE"/>
    <property type="match status" value="1"/>
</dbReference>
<feature type="compositionally biased region" description="Low complexity" evidence="16">
    <location>
        <begin position="1"/>
        <end position="21"/>
    </location>
</feature>
<dbReference type="EC" id="1.8.1.7" evidence="3"/>
<dbReference type="FunFam" id="3.30.390.30:FF:000003">
    <property type="entry name" value="Glutathione reductase"/>
    <property type="match status" value="1"/>
</dbReference>
<gene>
    <name evidence="19" type="ORF">PSALAMII_LOCUS10154</name>
</gene>
<evidence type="ECO:0000313" key="20">
    <source>
        <dbReference type="Proteomes" id="UP001152592"/>
    </source>
</evidence>
<comment type="catalytic activity">
    <reaction evidence="10">
        <text>2 glutathione + NADP(+) = glutathione disulfide + NADPH + H(+)</text>
        <dbReference type="Rhea" id="RHEA:11740"/>
        <dbReference type="ChEBI" id="CHEBI:15378"/>
        <dbReference type="ChEBI" id="CHEBI:57783"/>
        <dbReference type="ChEBI" id="CHEBI:57925"/>
        <dbReference type="ChEBI" id="CHEBI:58297"/>
        <dbReference type="ChEBI" id="CHEBI:58349"/>
        <dbReference type="EC" id="1.8.1.7"/>
    </reaction>
</comment>
<feature type="binding site" evidence="13">
    <location>
        <position position="88"/>
    </location>
    <ligand>
        <name>FAD</name>
        <dbReference type="ChEBI" id="CHEBI:57692"/>
    </ligand>
</feature>
<dbReference type="InterPro" id="IPR016156">
    <property type="entry name" value="FAD/NAD-linked_Rdtase_dimer_sf"/>
</dbReference>
<dbReference type="PRINTS" id="PR00368">
    <property type="entry name" value="FADPNR"/>
</dbReference>
<evidence type="ECO:0000256" key="2">
    <source>
        <dbReference type="ARBA" id="ARBA00011738"/>
    </source>
</evidence>
<evidence type="ECO:0000256" key="4">
    <source>
        <dbReference type="ARBA" id="ARBA00017111"/>
    </source>
</evidence>
<dbReference type="OrthoDB" id="2215036at2759"/>
<name>A0A9W4JXB9_9EURO</name>
<feature type="domain" description="Pyridine nucleotide-disulphide oxidoreductase dimerisation" evidence="17">
    <location>
        <begin position="410"/>
        <end position="519"/>
    </location>
</feature>
<keyword evidence="13" id="KW-0520">NAD</keyword>
<dbReference type="GO" id="GO:0006749">
    <property type="term" value="P:glutathione metabolic process"/>
    <property type="evidence" value="ECO:0007669"/>
    <property type="project" value="TreeGrafter"/>
</dbReference>
<dbReference type="AlphaFoldDB" id="A0A9W4JXB9"/>
<comment type="subunit">
    <text evidence="2">Homodimer.</text>
</comment>
<dbReference type="SUPFAM" id="SSF51905">
    <property type="entry name" value="FAD/NAD(P)-binding domain"/>
    <property type="match status" value="1"/>
</dbReference>
<dbReference type="Pfam" id="PF02852">
    <property type="entry name" value="Pyr_redox_dim"/>
    <property type="match status" value="1"/>
</dbReference>
<evidence type="ECO:0000256" key="9">
    <source>
        <dbReference type="ARBA" id="ARBA00023284"/>
    </source>
</evidence>
<feature type="region of interest" description="Disordered" evidence="16">
    <location>
        <begin position="1"/>
        <end position="34"/>
    </location>
</feature>
<feature type="disulfide bond" description="Redox-active" evidence="14">
    <location>
        <begin position="79"/>
        <end position="84"/>
    </location>
</feature>
<dbReference type="PIRSF" id="PIRSF000350">
    <property type="entry name" value="Mercury_reductase_MerA"/>
    <property type="match status" value="1"/>
</dbReference>
<evidence type="ECO:0000256" key="1">
    <source>
        <dbReference type="ARBA" id="ARBA00007532"/>
    </source>
</evidence>
<feature type="binding site" evidence="13">
    <location>
        <begin position="217"/>
        <end position="224"/>
    </location>
    <ligand>
        <name>NAD(+)</name>
        <dbReference type="ChEBI" id="CHEBI:57540"/>
    </ligand>
</feature>